<evidence type="ECO:0000259" key="2">
    <source>
        <dbReference type="Pfam" id="PF13439"/>
    </source>
</evidence>
<dbReference type="GeneID" id="90448163"/>
<dbReference type="CDD" id="cd03801">
    <property type="entry name" value="GT4_PimA-like"/>
    <property type="match status" value="1"/>
</dbReference>
<dbReference type="Pfam" id="PF00534">
    <property type="entry name" value="Glycos_transf_1"/>
    <property type="match status" value="1"/>
</dbReference>
<reference evidence="3 4" key="1">
    <citation type="submission" date="2021-11" db="EMBL/GenBank/DDBJ databases">
        <title>Whole genome of Geoglobus acetivorans.</title>
        <authorList>
            <person name="Liu D."/>
        </authorList>
    </citation>
    <scope>NUCLEOTIDE SEQUENCE [LARGE SCALE GENOMIC DNA]</scope>
    <source>
        <strain evidence="3 4">SBH6</strain>
    </source>
</reference>
<accession>A0ABZ3H3X0</accession>
<dbReference type="SUPFAM" id="SSF53756">
    <property type="entry name" value="UDP-Glycosyltransferase/glycogen phosphorylase"/>
    <property type="match status" value="1"/>
</dbReference>
<dbReference type="PANTHER" id="PTHR12526">
    <property type="entry name" value="GLYCOSYLTRANSFERASE"/>
    <property type="match status" value="1"/>
</dbReference>
<gene>
    <name evidence="3" type="ORF">LPQ35_00725</name>
</gene>
<organism evidence="3 4">
    <name type="scientific">Geoglobus acetivorans</name>
    <dbReference type="NCBI Taxonomy" id="565033"/>
    <lineage>
        <taxon>Archaea</taxon>
        <taxon>Methanobacteriati</taxon>
        <taxon>Methanobacteriota</taxon>
        <taxon>Archaeoglobi</taxon>
        <taxon>Archaeoglobales</taxon>
        <taxon>Archaeoglobaceae</taxon>
        <taxon>Geoglobus</taxon>
    </lineage>
</organism>
<feature type="domain" description="Glycosyl transferase family 1" evidence="1">
    <location>
        <begin position="213"/>
        <end position="375"/>
    </location>
</feature>
<feature type="domain" description="Glycosyltransferase subfamily 4-like N-terminal" evidence="2">
    <location>
        <begin position="36"/>
        <end position="198"/>
    </location>
</feature>
<dbReference type="InterPro" id="IPR001296">
    <property type="entry name" value="Glyco_trans_1"/>
</dbReference>
<evidence type="ECO:0000313" key="3">
    <source>
        <dbReference type="EMBL" id="XAT63921.1"/>
    </source>
</evidence>
<sequence>MTLIEQQIEWRVNMRILSVVYLWNLGQLEYNAMWNRIFNIANQLNRCGADVDIVAFVSSINQVLNLRLRENIPENDVGIDWFYDHSMVCELAKRDYDIVYANLSVSGGILAPILRTPGRSSLIVTDFHGIAEFEFPLIHDLANVVNYLKYCVVKTLESKSVKLTDLAVSVSYKMKNMLVGRYGMEPERIVYATNGVDFSNFDLGSISSTELWELKENLGIEDKFLFGYFGGFQKWQGVENFIKAARIVKSDEIGFVIGGLQIKRPVRDEKGSIIYLPKISQSEIFKYYRLCDVLVLPRPHHPAAEVAAPTKFAEYSAAGRPVLATEVGDAADFVRNYGSGIVVADNSPENLVRGIEYLHSLPKSKLAKMGYRSRKLAEKEFDWESVGKTIYLRIEESMGVL</sequence>
<dbReference type="Gene3D" id="3.40.50.2000">
    <property type="entry name" value="Glycogen Phosphorylase B"/>
    <property type="match status" value="2"/>
</dbReference>
<evidence type="ECO:0000313" key="4">
    <source>
        <dbReference type="Proteomes" id="UP001492541"/>
    </source>
</evidence>
<protein>
    <submittedName>
        <fullName evidence="3">Glycosyltransferase family 4 protein</fullName>
    </submittedName>
</protein>
<dbReference type="Pfam" id="PF13439">
    <property type="entry name" value="Glyco_transf_4"/>
    <property type="match status" value="1"/>
</dbReference>
<keyword evidence="4" id="KW-1185">Reference proteome</keyword>
<dbReference type="Proteomes" id="UP001492541">
    <property type="component" value="Chromosome"/>
</dbReference>
<dbReference type="EMBL" id="CP087714">
    <property type="protein sequence ID" value="XAT63921.1"/>
    <property type="molecule type" value="Genomic_DNA"/>
</dbReference>
<dbReference type="RefSeq" id="WP_193808559.1">
    <property type="nucleotide sequence ID" value="NZ_CP087714.1"/>
</dbReference>
<proteinExistence type="predicted"/>
<dbReference type="InterPro" id="IPR028098">
    <property type="entry name" value="Glyco_trans_4-like_N"/>
</dbReference>
<evidence type="ECO:0000259" key="1">
    <source>
        <dbReference type="Pfam" id="PF00534"/>
    </source>
</evidence>
<name>A0ABZ3H3X0_GEOAI</name>